<feature type="transmembrane region" description="Helical" evidence="9">
    <location>
        <begin position="7"/>
        <end position="36"/>
    </location>
</feature>
<dbReference type="GO" id="GO:0005886">
    <property type="term" value="C:plasma membrane"/>
    <property type="evidence" value="ECO:0007669"/>
    <property type="project" value="UniProtKB-SubCell"/>
</dbReference>
<evidence type="ECO:0000259" key="10">
    <source>
        <dbReference type="PROSITE" id="PS50928"/>
    </source>
</evidence>
<dbReference type="Gene3D" id="1.10.3720.10">
    <property type="entry name" value="MetI-like"/>
    <property type="match status" value="1"/>
</dbReference>
<dbReference type="Proteomes" id="UP000048984">
    <property type="component" value="Unassembled WGS sequence"/>
</dbReference>
<dbReference type="Pfam" id="PF00528">
    <property type="entry name" value="BPD_transp_1"/>
    <property type="match status" value="1"/>
</dbReference>
<dbReference type="PANTHER" id="PTHR43386">
    <property type="entry name" value="OLIGOPEPTIDE TRANSPORT SYSTEM PERMEASE PROTEIN APPC"/>
    <property type="match status" value="1"/>
</dbReference>
<dbReference type="InterPro" id="IPR000515">
    <property type="entry name" value="MetI-like"/>
</dbReference>
<dbReference type="GO" id="GO:0055085">
    <property type="term" value="P:transmembrane transport"/>
    <property type="evidence" value="ECO:0007669"/>
    <property type="project" value="InterPro"/>
</dbReference>
<dbReference type="InterPro" id="IPR025966">
    <property type="entry name" value="OppC_N"/>
</dbReference>
<comment type="caution">
    <text evidence="11">The sequence shown here is derived from an EMBL/GenBank/DDBJ whole genome shotgun (WGS) entry which is preliminary data.</text>
</comment>
<evidence type="ECO:0000256" key="8">
    <source>
        <dbReference type="ARBA" id="ARBA00023136"/>
    </source>
</evidence>
<keyword evidence="6" id="KW-0653">Protein transport</keyword>
<feature type="transmembrane region" description="Helical" evidence="9">
    <location>
        <begin position="255"/>
        <end position="276"/>
    </location>
</feature>
<feature type="transmembrane region" description="Helical" evidence="9">
    <location>
        <begin position="152"/>
        <end position="172"/>
    </location>
</feature>
<reference evidence="11 12" key="2">
    <citation type="submission" date="2015-10" db="EMBL/GenBank/DDBJ databases">
        <title>Draft Genome Sequence of Prosthecomicrobium hirschii ATCC 27832.</title>
        <authorList>
            <person name="Daniel J."/>
            <person name="Givan S.A."/>
            <person name="Brun Y.V."/>
            <person name="Brown P.J."/>
        </authorList>
    </citation>
    <scope>NUCLEOTIDE SEQUENCE [LARGE SCALE GENOMIC DNA]</scope>
    <source>
        <strain evidence="11 12">16</strain>
    </source>
</reference>
<name>A0A0P6VIP8_9HYPH</name>
<dbReference type="AlphaFoldDB" id="A0A0P6VIP8"/>
<dbReference type="PANTHER" id="PTHR43386:SF1">
    <property type="entry name" value="D,D-DIPEPTIDE TRANSPORT SYSTEM PERMEASE PROTEIN DDPC-RELATED"/>
    <property type="match status" value="1"/>
</dbReference>
<keyword evidence="12" id="KW-1185">Reference proteome</keyword>
<keyword evidence="7 9" id="KW-1133">Transmembrane helix</keyword>
<evidence type="ECO:0000256" key="4">
    <source>
        <dbReference type="ARBA" id="ARBA00022692"/>
    </source>
</evidence>
<evidence type="ECO:0000256" key="5">
    <source>
        <dbReference type="ARBA" id="ARBA00022856"/>
    </source>
</evidence>
<dbReference type="PROSITE" id="PS50928">
    <property type="entry name" value="ABC_TM1"/>
    <property type="match status" value="1"/>
</dbReference>
<dbReference type="STRING" id="665126.ABB55_07010"/>
<keyword evidence="8 9" id="KW-0472">Membrane</keyword>
<evidence type="ECO:0000256" key="9">
    <source>
        <dbReference type="RuleBase" id="RU363032"/>
    </source>
</evidence>
<proteinExistence type="inferred from homology"/>
<dbReference type="EMBL" id="LJYW01000001">
    <property type="protein sequence ID" value="KPL52007.1"/>
    <property type="molecule type" value="Genomic_DNA"/>
</dbReference>
<dbReference type="SUPFAM" id="SSF161098">
    <property type="entry name" value="MetI-like"/>
    <property type="match status" value="1"/>
</dbReference>
<dbReference type="Pfam" id="PF12911">
    <property type="entry name" value="OppC_N"/>
    <property type="match status" value="1"/>
</dbReference>
<comment type="similarity">
    <text evidence="9">Belongs to the binding-protein-dependent transport system permease family.</text>
</comment>
<dbReference type="RefSeq" id="WP_054358170.1">
    <property type="nucleotide sequence ID" value="NZ_LJYW01000001.1"/>
</dbReference>
<dbReference type="InterPro" id="IPR035906">
    <property type="entry name" value="MetI-like_sf"/>
</dbReference>
<keyword evidence="2 9" id="KW-0813">Transport</keyword>
<organism evidence="11 12">
    <name type="scientific">Prosthecodimorpha hirschii</name>
    <dbReference type="NCBI Taxonomy" id="665126"/>
    <lineage>
        <taxon>Bacteria</taxon>
        <taxon>Pseudomonadati</taxon>
        <taxon>Pseudomonadota</taxon>
        <taxon>Alphaproteobacteria</taxon>
        <taxon>Hyphomicrobiales</taxon>
        <taxon>Ancalomicrobiaceae</taxon>
        <taxon>Prosthecodimorpha</taxon>
    </lineage>
</organism>
<accession>A0A0P6VIP8</accession>
<evidence type="ECO:0000256" key="6">
    <source>
        <dbReference type="ARBA" id="ARBA00022927"/>
    </source>
</evidence>
<evidence type="ECO:0000256" key="7">
    <source>
        <dbReference type="ARBA" id="ARBA00022989"/>
    </source>
</evidence>
<dbReference type="GO" id="GO:0015031">
    <property type="term" value="P:protein transport"/>
    <property type="evidence" value="ECO:0007669"/>
    <property type="project" value="UniProtKB-KW"/>
</dbReference>
<evidence type="ECO:0000313" key="12">
    <source>
        <dbReference type="Proteomes" id="UP000048984"/>
    </source>
</evidence>
<evidence type="ECO:0000256" key="3">
    <source>
        <dbReference type="ARBA" id="ARBA00022475"/>
    </source>
</evidence>
<evidence type="ECO:0000256" key="1">
    <source>
        <dbReference type="ARBA" id="ARBA00004651"/>
    </source>
</evidence>
<keyword evidence="4 9" id="KW-0812">Transmembrane</keyword>
<feature type="transmembrane region" description="Helical" evidence="9">
    <location>
        <begin position="114"/>
        <end position="140"/>
    </location>
</feature>
<dbReference type="CDD" id="cd06261">
    <property type="entry name" value="TM_PBP2"/>
    <property type="match status" value="1"/>
</dbReference>
<comment type="subcellular location">
    <subcellularLocation>
        <location evidence="1 9">Cell membrane</location>
        <topology evidence="1 9">Multi-pass membrane protein</topology>
    </subcellularLocation>
</comment>
<dbReference type="GO" id="GO:0015833">
    <property type="term" value="P:peptide transport"/>
    <property type="evidence" value="ECO:0007669"/>
    <property type="project" value="UniProtKB-KW"/>
</dbReference>
<protein>
    <recommendedName>
        <fullName evidence="10">ABC transmembrane type-1 domain-containing protein</fullName>
    </recommendedName>
</protein>
<feature type="transmembrane region" description="Helical" evidence="9">
    <location>
        <begin position="213"/>
        <end position="235"/>
    </location>
</feature>
<dbReference type="InterPro" id="IPR050366">
    <property type="entry name" value="BP-dependent_transpt_permease"/>
</dbReference>
<keyword evidence="5" id="KW-0571">Peptide transport</keyword>
<feature type="domain" description="ABC transmembrane type-1" evidence="10">
    <location>
        <begin position="75"/>
        <end position="276"/>
    </location>
</feature>
<gene>
    <name evidence="11" type="ORF">ABB55_07010</name>
</gene>
<sequence length="294" mass="30531">MTKLRQALAIVDWSGWLGAAIVVAMVGAAVLAPWIAPFDPVAVNIEDRLTAPDAVHWLGTDQAGRDVFSRILFGARASLAVGIGAVLIGGLIGVSAGIFAAYKGGLAELAVMRVVDAVASIPLLVWAIAIVGVLGVGPVQVGPLSLPNEVKIVVLVGCLFSPVFARVTHAVARRVVSADFVKARWLQGAGHWAIVTGDVLPNCLSPIIVQATLLVAIGIVVEASVSFVGLGVQPPAASWGTMLSDARNAIYSGEWWLPVFPGLAISITVVGFNLLGDAVRDLFDPRSEARTLVA</sequence>
<reference evidence="11 12" key="1">
    <citation type="submission" date="2015-09" db="EMBL/GenBank/DDBJ databases">
        <authorList>
            <person name="Jackson K.R."/>
            <person name="Lunt B.L."/>
            <person name="Fisher J.N.B."/>
            <person name="Gardner A.V."/>
            <person name="Bailey M.E."/>
            <person name="Deus L.M."/>
            <person name="Earl A.S."/>
            <person name="Gibby P.D."/>
            <person name="Hartmann K.A."/>
            <person name="Liu J.E."/>
            <person name="Manci A.M."/>
            <person name="Nielsen D.A."/>
            <person name="Solomon M.B."/>
            <person name="Breakwell D.P."/>
            <person name="Burnett S.H."/>
            <person name="Grose J.H."/>
        </authorList>
    </citation>
    <scope>NUCLEOTIDE SEQUENCE [LARGE SCALE GENOMIC DNA]</scope>
    <source>
        <strain evidence="11 12">16</strain>
    </source>
</reference>
<evidence type="ECO:0000256" key="2">
    <source>
        <dbReference type="ARBA" id="ARBA00022448"/>
    </source>
</evidence>
<evidence type="ECO:0000313" key="11">
    <source>
        <dbReference type="EMBL" id="KPL52007.1"/>
    </source>
</evidence>
<feature type="transmembrane region" description="Helical" evidence="9">
    <location>
        <begin position="79"/>
        <end position="102"/>
    </location>
</feature>
<keyword evidence="3" id="KW-1003">Cell membrane</keyword>